<evidence type="ECO:0000256" key="2">
    <source>
        <dbReference type="ARBA" id="ARBA00022692"/>
    </source>
</evidence>
<gene>
    <name evidence="8" type="ORF">KAK06_15415</name>
</gene>
<organism evidence="8 9">
    <name type="scientific">Ideonella aquatica</name>
    <dbReference type="NCBI Taxonomy" id="2824119"/>
    <lineage>
        <taxon>Bacteria</taxon>
        <taxon>Pseudomonadati</taxon>
        <taxon>Pseudomonadota</taxon>
        <taxon>Betaproteobacteria</taxon>
        <taxon>Burkholderiales</taxon>
        <taxon>Sphaerotilaceae</taxon>
        <taxon>Ideonella</taxon>
    </lineage>
</organism>
<dbReference type="RefSeq" id="WP_210803014.1">
    <property type="nucleotide sequence ID" value="NZ_JAGQDE010000013.1"/>
</dbReference>
<feature type="domain" description="Zinc-ribbon" evidence="7">
    <location>
        <begin position="5"/>
        <end position="27"/>
    </location>
</feature>
<keyword evidence="4 5" id="KW-0472">Membrane</keyword>
<dbReference type="EMBL" id="JAGQDE010000013">
    <property type="protein sequence ID" value="MBQ0960343.1"/>
    <property type="molecule type" value="Genomic_DNA"/>
</dbReference>
<keyword evidence="2 5" id="KW-0812">Transmembrane</keyword>
<accession>A0A941BKW9</accession>
<feature type="transmembrane region" description="Helical" evidence="5">
    <location>
        <begin position="59"/>
        <end position="77"/>
    </location>
</feature>
<name>A0A941BKW9_9BURK</name>
<dbReference type="InterPro" id="IPR026870">
    <property type="entry name" value="Zinc_ribbon_dom"/>
</dbReference>
<evidence type="ECO:0000313" key="8">
    <source>
        <dbReference type="EMBL" id="MBQ0960343.1"/>
    </source>
</evidence>
<dbReference type="GO" id="GO:0016020">
    <property type="term" value="C:membrane"/>
    <property type="evidence" value="ECO:0007669"/>
    <property type="project" value="UniProtKB-SubCell"/>
</dbReference>
<comment type="caution">
    <text evidence="8">The sequence shown here is derived from an EMBL/GenBank/DDBJ whole genome shotgun (WGS) entry which is preliminary data.</text>
</comment>
<dbReference type="Pfam" id="PF13240">
    <property type="entry name" value="Zn_Ribbon_1"/>
    <property type="match status" value="1"/>
</dbReference>
<dbReference type="AlphaFoldDB" id="A0A941BKW9"/>
<comment type="subcellular location">
    <subcellularLocation>
        <location evidence="1">Membrane</location>
        <topology evidence="1">Multi-pass membrane protein</topology>
    </subcellularLocation>
</comment>
<evidence type="ECO:0000313" key="9">
    <source>
        <dbReference type="Proteomes" id="UP000678374"/>
    </source>
</evidence>
<evidence type="ECO:0000256" key="1">
    <source>
        <dbReference type="ARBA" id="ARBA00004141"/>
    </source>
</evidence>
<dbReference type="Pfam" id="PF05154">
    <property type="entry name" value="TM2"/>
    <property type="match status" value="1"/>
</dbReference>
<evidence type="ECO:0000256" key="5">
    <source>
        <dbReference type="SAM" id="Phobius"/>
    </source>
</evidence>
<keyword evidence="9" id="KW-1185">Reference proteome</keyword>
<proteinExistence type="predicted"/>
<keyword evidence="3 5" id="KW-1133">Transmembrane helix</keyword>
<evidence type="ECO:0000256" key="3">
    <source>
        <dbReference type="ARBA" id="ARBA00022989"/>
    </source>
</evidence>
<reference evidence="8" key="1">
    <citation type="submission" date="2021-04" db="EMBL/GenBank/DDBJ databases">
        <title>The genome sequence of Ideonella sp. 4Y11.</title>
        <authorList>
            <person name="Liu Y."/>
        </authorList>
    </citation>
    <scope>NUCLEOTIDE SEQUENCE</scope>
    <source>
        <strain evidence="8">4Y11</strain>
    </source>
</reference>
<feature type="transmembrane region" description="Helical" evidence="5">
    <location>
        <begin position="103"/>
        <end position="126"/>
    </location>
</feature>
<dbReference type="InterPro" id="IPR007829">
    <property type="entry name" value="TM2"/>
</dbReference>
<protein>
    <submittedName>
        <fullName evidence="8">TM2 domain-containing protein</fullName>
    </submittedName>
</protein>
<feature type="domain" description="TM2" evidence="6">
    <location>
        <begin position="55"/>
        <end position="93"/>
    </location>
</feature>
<sequence>MALIKCPECSTQVSDKAASCPSCGYPLADATPVEGGVQAQRTPAQVNYPPTVKISKSRGAYIILGILFGYIGFHNFYSGHNLRGAVKFGVFILTFALDASTRFYTGFSIVAMVIFALWSLIEIVTVKNDAAGYSMS</sequence>
<evidence type="ECO:0000259" key="7">
    <source>
        <dbReference type="Pfam" id="PF13240"/>
    </source>
</evidence>
<evidence type="ECO:0000256" key="4">
    <source>
        <dbReference type="ARBA" id="ARBA00023136"/>
    </source>
</evidence>
<evidence type="ECO:0000259" key="6">
    <source>
        <dbReference type="Pfam" id="PF05154"/>
    </source>
</evidence>
<dbReference type="Proteomes" id="UP000678374">
    <property type="component" value="Unassembled WGS sequence"/>
</dbReference>